<evidence type="ECO:0000256" key="1">
    <source>
        <dbReference type="SAM" id="Coils"/>
    </source>
</evidence>
<evidence type="ECO:0000313" key="3">
    <source>
        <dbReference type="EMBL" id="KAK7231075.1"/>
    </source>
</evidence>
<accession>A0ABR1FHW9</accession>
<evidence type="ECO:0000256" key="2">
    <source>
        <dbReference type="SAM" id="MobiDB-lite"/>
    </source>
</evidence>
<feature type="compositionally biased region" description="Basic and acidic residues" evidence="2">
    <location>
        <begin position="265"/>
        <end position="284"/>
    </location>
</feature>
<sequence length="384" mass="41210">MATFDARTTANTDASPGPEVPEDERPVGWRKKVPKKKLTLVESLNLAAKGLALVPGARCRVHGLRGARRYNGRVGTVLAAREVARAPKELAGAAATTASSKELLRYDVELEPVGERAYEEVKFDCEADDDGVFDLAEAADDVLDMDDEEKALVARGKRKLLQVKIANLSALMLKVGPEPGPYGSASKVTDEMKRFAEECIAEPTSLARFLKRPELPALRASGDLRWRAFVDGVRDVGIVGVGPHAQCHAIMGTVAAICRKMRDDPYRPPPPRKEGRAFARDTAETRTPATAGLFSKEATRLAREKRDAKRAAFAAKRALEAAEDAAREAAYAAADARELEADRLAADDAAAAAAAALDRPEVVDVTGDVVDGADVDDDDLADLE</sequence>
<feature type="compositionally biased region" description="Polar residues" evidence="2">
    <location>
        <begin position="1"/>
        <end position="14"/>
    </location>
</feature>
<feature type="coiled-coil region" evidence="1">
    <location>
        <begin position="305"/>
        <end position="342"/>
    </location>
</feature>
<dbReference type="EMBL" id="JBBJCI010000420">
    <property type="protein sequence ID" value="KAK7231075.1"/>
    <property type="molecule type" value="Genomic_DNA"/>
</dbReference>
<gene>
    <name evidence="3" type="ORF">SO694_00076120</name>
</gene>
<feature type="region of interest" description="Disordered" evidence="2">
    <location>
        <begin position="1"/>
        <end position="29"/>
    </location>
</feature>
<keyword evidence="4" id="KW-1185">Reference proteome</keyword>
<organism evidence="3 4">
    <name type="scientific">Aureococcus anophagefferens</name>
    <name type="common">Harmful bloom alga</name>
    <dbReference type="NCBI Taxonomy" id="44056"/>
    <lineage>
        <taxon>Eukaryota</taxon>
        <taxon>Sar</taxon>
        <taxon>Stramenopiles</taxon>
        <taxon>Ochrophyta</taxon>
        <taxon>Pelagophyceae</taxon>
        <taxon>Pelagomonadales</taxon>
        <taxon>Pelagomonadaceae</taxon>
        <taxon>Aureococcus</taxon>
    </lineage>
</organism>
<name>A0ABR1FHW9_AURAN</name>
<protein>
    <submittedName>
        <fullName evidence="3">Uncharacterized protein</fullName>
    </submittedName>
</protein>
<reference evidence="3 4" key="1">
    <citation type="submission" date="2024-03" db="EMBL/GenBank/DDBJ databases">
        <title>Aureococcus anophagefferens CCMP1851 and Kratosvirus quantuckense: Draft genome of a second virus-susceptible host strain in the model system.</title>
        <authorList>
            <person name="Chase E."/>
            <person name="Truchon A.R."/>
            <person name="Schepens W."/>
            <person name="Wilhelm S.W."/>
        </authorList>
    </citation>
    <scope>NUCLEOTIDE SEQUENCE [LARGE SCALE GENOMIC DNA]</scope>
    <source>
        <strain evidence="3 4">CCMP1851</strain>
    </source>
</reference>
<keyword evidence="1" id="KW-0175">Coiled coil</keyword>
<dbReference type="Proteomes" id="UP001363151">
    <property type="component" value="Unassembled WGS sequence"/>
</dbReference>
<evidence type="ECO:0000313" key="4">
    <source>
        <dbReference type="Proteomes" id="UP001363151"/>
    </source>
</evidence>
<proteinExistence type="predicted"/>
<feature type="region of interest" description="Disordered" evidence="2">
    <location>
        <begin position="265"/>
        <end position="286"/>
    </location>
</feature>
<comment type="caution">
    <text evidence="3">The sequence shown here is derived from an EMBL/GenBank/DDBJ whole genome shotgun (WGS) entry which is preliminary data.</text>
</comment>